<dbReference type="PANTHER" id="PTHR43883:SF1">
    <property type="entry name" value="GLUCONOKINASE"/>
    <property type="match status" value="1"/>
</dbReference>
<dbReference type="InterPro" id="IPR027417">
    <property type="entry name" value="P-loop_NTPase"/>
</dbReference>
<dbReference type="InterPro" id="IPR002575">
    <property type="entry name" value="Aminoglycoside_PTrfase"/>
</dbReference>
<organism evidence="2 3">
    <name type="scientific">Symmachiella dynata</name>
    <dbReference type="NCBI Taxonomy" id="2527995"/>
    <lineage>
        <taxon>Bacteria</taxon>
        <taxon>Pseudomonadati</taxon>
        <taxon>Planctomycetota</taxon>
        <taxon>Planctomycetia</taxon>
        <taxon>Planctomycetales</taxon>
        <taxon>Planctomycetaceae</taxon>
        <taxon>Symmachiella</taxon>
    </lineage>
</organism>
<dbReference type="Gene3D" id="3.90.1200.10">
    <property type="match status" value="1"/>
</dbReference>
<keyword evidence="2" id="KW-0808">Transferase</keyword>
<dbReference type="AlphaFoldDB" id="A0A517ZY32"/>
<dbReference type="GO" id="GO:0016740">
    <property type="term" value="F:transferase activity"/>
    <property type="evidence" value="ECO:0007669"/>
    <property type="project" value="UniProtKB-KW"/>
</dbReference>
<dbReference type="InterPro" id="IPR052732">
    <property type="entry name" value="Cell-binding_unc_protein"/>
</dbReference>
<keyword evidence="3" id="KW-1185">Reference proteome</keyword>
<proteinExistence type="predicted"/>
<dbReference type="SUPFAM" id="SSF56112">
    <property type="entry name" value="Protein kinase-like (PK-like)"/>
    <property type="match status" value="1"/>
</dbReference>
<dbReference type="PANTHER" id="PTHR43883">
    <property type="entry name" value="SLR0207 PROTEIN"/>
    <property type="match status" value="1"/>
</dbReference>
<evidence type="ECO:0000313" key="2">
    <source>
        <dbReference type="EMBL" id="QDU47393.1"/>
    </source>
</evidence>
<dbReference type="Proteomes" id="UP000319383">
    <property type="component" value="Chromosome"/>
</dbReference>
<protein>
    <submittedName>
        <fullName evidence="2">Chloramphenicol phosphotransferase-like protein</fullName>
    </submittedName>
</protein>
<reference evidence="2 3" key="1">
    <citation type="submission" date="2019-02" db="EMBL/GenBank/DDBJ databases">
        <title>Deep-cultivation of Planctomycetes and their phenomic and genomic characterization uncovers novel biology.</title>
        <authorList>
            <person name="Wiegand S."/>
            <person name="Jogler M."/>
            <person name="Boedeker C."/>
            <person name="Pinto D."/>
            <person name="Vollmers J."/>
            <person name="Rivas-Marin E."/>
            <person name="Kohn T."/>
            <person name="Peeters S.H."/>
            <person name="Heuer A."/>
            <person name="Rast P."/>
            <person name="Oberbeckmann S."/>
            <person name="Bunk B."/>
            <person name="Jeske O."/>
            <person name="Meyerdierks A."/>
            <person name="Storesund J.E."/>
            <person name="Kallscheuer N."/>
            <person name="Luecker S."/>
            <person name="Lage O.M."/>
            <person name="Pohl T."/>
            <person name="Merkel B.J."/>
            <person name="Hornburger P."/>
            <person name="Mueller R.-W."/>
            <person name="Bruemmer F."/>
            <person name="Labrenz M."/>
            <person name="Spormann A.M."/>
            <person name="Op den Camp H."/>
            <person name="Overmann J."/>
            <person name="Amann R."/>
            <person name="Jetten M.S.M."/>
            <person name="Mascher T."/>
            <person name="Medema M.H."/>
            <person name="Devos D.P."/>
            <person name="Kaster A.-K."/>
            <person name="Ovreas L."/>
            <person name="Rohde M."/>
            <person name="Galperin M.Y."/>
            <person name="Jogler C."/>
        </authorList>
    </citation>
    <scope>NUCLEOTIDE SEQUENCE [LARGE SCALE GENOMIC DNA]</scope>
    <source>
        <strain evidence="2 3">Mal52</strain>
    </source>
</reference>
<dbReference type="EMBL" id="CP036276">
    <property type="protein sequence ID" value="QDU47393.1"/>
    <property type="molecule type" value="Genomic_DNA"/>
</dbReference>
<dbReference type="SUPFAM" id="SSF52540">
    <property type="entry name" value="P-loop containing nucleoside triphosphate hydrolases"/>
    <property type="match status" value="1"/>
</dbReference>
<dbReference type="KEGG" id="sdyn:Mal52_59230"/>
<feature type="domain" description="Aminoglycoside phosphotransferase" evidence="1">
    <location>
        <begin position="129"/>
        <end position="285"/>
    </location>
</feature>
<accession>A0A517ZY32</accession>
<dbReference type="Pfam" id="PF01636">
    <property type="entry name" value="APH"/>
    <property type="match status" value="1"/>
</dbReference>
<dbReference type="InterPro" id="IPR011009">
    <property type="entry name" value="Kinase-like_dom_sf"/>
</dbReference>
<sequence>MYDPAHLIEDLQQPSAYDHPVDAVELIETHISWVLLAGEFAYKIKKPVDFGFVDFSTLEKRLNCCREEMRLNGRLAPQIYLEIVPAILDETSKPRLFGTGTAIEYAVKMKRFSQDALFDKMLQCGELLPQHIDALAVEVAEFHRTTDVATADDEYGGPQAVWEPVAENFRHIPASSVYPQRTEQVELMHKAAEREIHSRGAIFRRRKSTGMIRECHGDLHLGNMIVLDDNVVLFDCIEFNAGLRWIDVMSEIAFTVMDLEDRDRQDLAYRFLNAYLEQTGDYAGLEVLRYYLLYRATVRAKVAGLRLAQEADAEARTTDDQLCQSYLDLAEQSLQKPPPRIVLTHGLSGSGKSTVSQELLQMLPAVRLRSDVERKRTYPDDKLADIRYSSEATAATYRQMCDGVRAAINGGFTAIADATFLSRQRREEFRDLADELGAALVILDITAPEEVLRQRVAARAAAGKDVSEAGLSILERQLKQREMLGVDEAAQVIEVDTSRSVDFKELAQRIHQL</sequence>
<evidence type="ECO:0000259" key="1">
    <source>
        <dbReference type="Pfam" id="PF01636"/>
    </source>
</evidence>
<evidence type="ECO:0000313" key="3">
    <source>
        <dbReference type="Proteomes" id="UP000319383"/>
    </source>
</evidence>
<gene>
    <name evidence="2" type="ORF">Mal52_59230</name>
</gene>
<dbReference type="RefSeq" id="WP_145380220.1">
    <property type="nucleotide sequence ID" value="NZ_CP036276.1"/>
</dbReference>
<name>A0A517ZY32_9PLAN</name>
<dbReference type="Pfam" id="PF13671">
    <property type="entry name" value="AAA_33"/>
    <property type="match status" value="1"/>
</dbReference>
<dbReference type="Gene3D" id="3.40.50.300">
    <property type="entry name" value="P-loop containing nucleotide triphosphate hydrolases"/>
    <property type="match status" value="1"/>
</dbReference>